<accession>A0A285E5H3</accession>
<evidence type="ECO:0000313" key="2">
    <source>
        <dbReference type="Proteomes" id="UP000219514"/>
    </source>
</evidence>
<organism evidence="1 2">
    <name type="scientific">Geodermatophilus sabuli</name>
    <dbReference type="NCBI Taxonomy" id="1564158"/>
    <lineage>
        <taxon>Bacteria</taxon>
        <taxon>Bacillati</taxon>
        <taxon>Actinomycetota</taxon>
        <taxon>Actinomycetes</taxon>
        <taxon>Geodermatophilales</taxon>
        <taxon>Geodermatophilaceae</taxon>
        <taxon>Geodermatophilus</taxon>
    </lineage>
</organism>
<proteinExistence type="predicted"/>
<dbReference type="EMBL" id="OBDO01000001">
    <property type="protein sequence ID" value="SNX94220.1"/>
    <property type="molecule type" value="Genomic_DNA"/>
</dbReference>
<dbReference type="AlphaFoldDB" id="A0A285E5H3"/>
<gene>
    <name evidence="1" type="ORF">SAMN06893097_1018</name>
</gene>
<dbReference type="Proteomes" id="UP000219514">
    <property type="component" value="Unassembled WGS sequence"/>
</dbReference>
<dbReference type="OrthoDB" id="5194194at2"/>
<protein>
    <submittedName>
        <fullName evidence="1">Uncharacterized protein</fullName>
    </submittedName>
</protein>
<name>A0A285E5H3_9ACTN</name>
<reference evidence="1 2" key="1">
    <citation type="submission" date="2017-09" db="EMBL/GenBank/DDBJ databases">
        <authorList>
            <person name="Ehlers B."/>
            <person name="Leendertz F.H."/>
        </authorList>
    </citation>
    <scope>NUCLEOTIDE SEQUENCE [LARGE SCALE GENOMIC DNA]</scope>
    <source>
        <strain evidence="1 2">DSM 46844</strain>
    </source>
</reference>
<sequence>MSDEMTIRLDSEEYVLRPDGAALQVGRRVGGDVTWLDTVDTGLLPERARGALERGDTGDAELLTALRGVVQAEVQRGG</sequence>
<dbReference type="RefSeq" id="WP_143426491.1">
    <property type="nucleotide sequence ID" value="NZ_JACHXB010000001.1"/>
</dbReference>
<evidence type="ECO:0000313" key="1">
    <source>
        <dbReference type="EMBL" id="SNX94220.1"/>
    </source>
</evidence>
<keyword evidence="2" id="KW-1185">Reference proteome</keyword>